<comment type="caution">
    <text evidence="2">The sequence shown here is derived from an EMBL/GenBank/DDBJ whole genome shotgun (WGS) entry which is preliminary data.</text>
</comment>
<keyword evidence="3" id="KW-1185">Reference proteome</keyword>
<evidence type="ECO:0000256" key="1">
    <source>
        <dbReference type="SAM" id="MobiDB-lite"/>
    </source>
</evidence>
<evidence type="ECO:0000313" key="3">
    <source>
        <dbReference type="Proteomes" id="UP000324629"/>
    </source>
</evidence>
<gene>
    <name evidence="2" type="ORF">DEA37_0002260</name>
</gene>
<dbReference type="AlphaFoldDB" id="A0A5J4NC36"/>
<sequence length="214" mass="24018">MSTNPNLVPKYEAGEKLLCFHGPLLYEAKGKTLISWDEWVTDKRIFKFNEEGLRKQKELEQQIKSGKKVKILRKSDLKKQSYPPPEIMDEIEQSLRPLEETQGKEPPSCSFTLLDTESKEVDVPNTTKAKRPLETASPEELKTVEDITTSISVTTVLPAEPTVTPPLKAPDNVKPPHSTPEETNPPITQTPSTGRRRKGRPATSEGSMENVRLC</sequence>
<accession>A0A5J4NC36</accession>
<dbReference type="EMBL" id="QNGE01004304">
    <property type="protein sequence ID" value="KAA3673022.1"/>
    <property type="molecule type" value="Genomic_DNA"/>
</dbReference>
<name>A0A5J4NC36_9TREM</name>
<organism evidence="2 3">
    <name type="scientific">Paragonimus westermani</name>
    <dbReference type="NCBI Taxonomy" id="34504"/>
    <lineage>
        <taxon>Eukaryota</taxon>
        <taxon>Metazoa</taxon>
        <taxon>Spiralia</taxon>
        <taxon>Lophotrochozoa</taxon>
        <taxon>Platyhelminthes</taxon>
        <taxon>Trematoda</taxon>
        <taxon>Digenea</taxon>
        <taxon>Plagiorchiida</taxon>
        <taxon>Troglotremata</taxon>
        <taxon>Troglotrematidae</taxon>
        <taxon>Paragonimus</taxon>
    </lineage>
</organism>
<dbReference type="Proteomes" id="UP000324629">
    <property type="component" value="Unassembled WGS sequence"/>
</dbReference>
<dbReference type="InterPro" id="IPR016197">
    <property type="entry name" value="Chromo-like_dom_sf"/>
</dbReference>
<feature type="region of interest" description="Disordered" evidence="1">
    <location>
        <begin position="75"/>
        <end position="214"/>
    </location>
</feature>
<evidence type="ECO:0000313" key="2">
    <source>
        <dbReference type="EMBL" id="KAA3673022.1"/>
    </source>
</evidence>
<feature type="compositionally biased region" description="Polar residues" evidence="1">
    <location>
        <begin position="181"/>
        <end position="193"/>
    </location>
</feature>
<dbReference type="Gene3D" id="2.30.30.140">
    <property type="match status" value="2"/>
</dbReference>
<reference evidence="2 3" key="1">
    <citation type="journal article" date="2019" name="Gigascience">
        <title>Whole-genome sequence of the oriental lung fluke Paragonimus westermani.</title>
        <authorList>
            <person name="Oey H."/>
            <person name="Zakrzewski M."/>
            <person name="Narain K."/>
            <person name="Devi K.R."/>
            <person name="Agatsuma T."/>
            <person name="Nawaratna S."/>
            <person name="Gobert G.N."/>
            <person name="Jones M.K."/>
            <person name="Ragan M.A."/>
            <person name="McManus D.P."/>
            <person name="Krause L."/>
        </authorList>
    </citation>
    <scope>NUCLEOTIDE SEQUENCE [LARGE SCALE GENOMIC DNA]</scope>
    <source>
        <strain evidence="2 3">IND2009</strain>
    </source>
</reference>
<dbReference type="SUPFAM" id="SSF54160">
    <property type="entry name" value="Chromo domain-like"/>
    <property type="match status" value="1"/>
</dbReference>
<proteinExistence type="predicted"/>
<feature type="compositionally biased region" description="Polar residues" evidence="1">
    <location>
        <begin position="146"/>
        <end position="155"/>
    </location>
</feature>
<protein>
    <submittedName>
        <fullName evidence="2">Uncharacterized protein</fullName>
    </submittedName>
</protein>